<feature type="transmembrane region" description="Helical" evidence="1">
    <location>
        <begin position="45"/>
        <end position="68"/>
    </location>
</feature>
<dbReference type="AlphaFoldDB" id="C0CPF5"/>
<dbReference type="GeneID" id="86822676"/>
<keyword evidence="1" id="KW-0472">Membrane</keyword>
<evidence type="ECO:0000256" key="1">
    <source>
        <dbReference type="SAM" id="Phobius"/>
    </source>
</evidence>
<keyword evidence="1" id="KW-0812">Transmembrane</keyword>
<dbReference type="EMBL" id="ACBZ01000152">
    <property type="protein sequence ID" value="EEG48352.1"/>
    <property type="molecule type" value="Genomic_DNA"/>
</dbReference>
<dbReference type="PATRIC" id="fig|476272.21.peg.886"/>
<dbReference type="HOGENOM" id="CLU_151137_0_0_9"/>
<protein>
    <recommendedName>
        <fullName evidence="4">Stage V sporulation protein AB</fullName>
    </recommendedName>
</protein>
<reference evidence="2 3" key="1">
    <citation type="submission" date="2009-01" db="EMBL/GenBank/DDBJ databases">
        <authorList>
            <person name="Fulton L."/>
            <person name="Clifton S."/>
            <person name="Fulton B."/>
            <person name="Xu J."/>
            <person name="Minx P."/>
            <person name="Pepin K.H."/>
            <person name="Johnson M."/>
            <person name="Bhonagiri V."/>
            <person name="Nash W.E."/>
            <person name="Mardis E.R."/>
            <person name="Wilson R.K."/>
        </authorList>
    </citation>
    <scope>NUCLEOTIDE SEQUENCE [LARGE SCALE GENOMIC DNA]</scope>
    <source>
        <strain evidence="3">DSM 10507 / JCM 14656 / S5a33</strain>
    </source>
</reference>
<evidence type="ECO:0008006" key="4">
    <source>
        <dbReference type="Google" id="ProtNLM"/>
    </source>
</evidence>
<accession>C0CPF5</accession>
<sequence>MAEQIFLGVLGLCAGFTVASGMVGLIIGLSIVPRYAGITRTADKILLYEDFTMLGATLGNMAMVFQWHLPGGQILLAIFGIFAGVFMGSWILALAEMAKVFPILARRVKLTKGLPWIIVSVAAGKVIGALYFFYKGW</sequence>
<feature type="transmembrane region" description="Helical" evidence="1">
    <location>
        <begin position="116"/>
        <end position="134"/>
    </location>
</feature>
<dbReference type="Proteomes" id="UP000003100">
    <property type="component" value="Unassembled WGS sequence"/>
</dbReference>
<evidence type="ECO:0000313" key="3">
    <source>
        <dbReference type="Proteomes" id="UP000003100"/>
    </source>
</evidence>
<proteinExistence type="predicted"/>
<dbReference type="InterPro" id="IPR020144">
    <property type="entry name" value="SpoVAB"/>
</dbReference>
<organism evidence="2 3">
    <name type="scientific">Blautia hydrogenotrophica (strain DSM 10507 / JCM 14656 / S5a33)</name>
    <name type="common">Ruminococcus hydrogenotrophicus</name>
    <dbReference type="NCBI Taxonomy" id="476272"/>
    <lineage>
        <taxon>Bacteria</taxon>
        <taxon>Bacillati</taxon>
        <taxon>Bacillota</taxon>
        <taxon>Clostridia</taxon>
        <taxon>Lachnospirales</taxon>
        <taxon>Lachnospiraceae</taxon>
        <taxon>Blautia</taxon>
    </lineage>
</organism>
<comment type="caution">
    <text evidence="2">The sequence shown here is derived from an EMBL/GenBank/DDBJ whole genome shotgun (WGS) entry which is preliminary data.</text>
</comment>
<dbReference type="RefSeq" id="WP_005950375.1">
    <property type="nucleotide sequence ID" value="NZ_CP136423.1"/>
</dbReference>
<dbReference type="Pfam" id="PF13782">
    <property type="entry name" value="SpoVAB"/>
    <property type="match status" value="1"/>
</dbReference>
<feature type="transmembrane region" description="Helical" evidence="1">
    <location>
        <begin position="74"/>
        <end position="95"/>
    </location>
</feature>
<keyword evidence="3" id="KW-1185">Reference proteome</keyword>
<gene>
    <name evidence="2" type="ORF">RUMHYD_02756</name>
</gene>
<feature type="transmembrane region" description="Helical" evidence="1">
    <location>
        <begin position="6"/>
        <end position="33"/>
    </location>
</feature>
<evidence type="ECO:0000313" key="2">
    <source>
        <dbReference type="EMBL" id="EEG48352.1"/>
    </source>
</evidence>
<reference evidence="2 3" key="2">
    <citation type="submission" date="2009-02" db="EMBL/GenBank/DDBJ databases">
        <title>Draft genome sequence of Blautia hydrogenotrophica DSM 10507 (Ruminococcus hydrogenotrophicus DSM 10507).</title>
        <authorList>
            <person name="Sudarsanam P."/>
            <person name="Ley R."/>
            <person name="Guruge J."/>
            <person name="Turnbaugh P.J."/>
            <person name="Mahowald M."/>
            <person name="Liep D."/>
            <person name="Gordon J."/>
        </authorList>
    </citation>
    <scope>NUCLEOTIDE SEQUENCE [LARGE SCALE GENOMIC DNA]</scope>
    <source>
        <strain evidence="3">DSM 10507 / JCM 14656 / S5a33</strain>
    </source>
</reference>
<name>C0CPF5_BLAHS</name>
<keyword evidence="1" id="KW-1133">Transmembrane helix</keyword>
<dbReference type="eggNOG" id="ENOG503152T">
    <property type="taxonomic scope" value="Bacteria"/>
</dbReference>